<evidence type="ECO:0000259" key="2">
    <source>
        <dbReference type="PROSITE" id="PS50033"/>
    </source>
</evidence>
<organism evidence="3">
    <name type="scientific">Dunaliella tertiolecta</name>
    <name type="common">Green alga</name>
    <dbReference type="NCBI Taxonomy" id="3047"/>
    <lineage>
        <taxon>Eukaryota</taxon>
        <taxon>Viridiplantae</taxon>
        <taxon>Chlorophyta</taxon>
        <taxon>core chlorophytes</taxon>
        <taxon>Chlorophyceae</taxon>
        <taxon>CS clade</taxon>
        <taxon>Chlamydomonadales</taxon>
        <taxon>Dunaliellaceae</taxon>
        <taxon>Dunaliella</taxon>
    </lineage>
</organism>
<feature type="region of interest" description="Disordered" evidence="1">
    <location>
        <begin position="191"/>
        <end position="213"/>
    </location>
</feature>
<evidence type="ECO:0000313" key="3">
    <source>
        <dbReference type="EMBL" id="CAE0501935.1"/>
    </source>
</evidence>
<feature type="compositionally biased region" description="Low complexity" evidence="1">
    <location>
        <begin position="509"/>
        <end position="525"/>
    </location>
</feature>
<dbReference type="PANTHER" id="PTHR46467:SF1">
    <property type="entry name" value="TETHER CONTAINING UBX DOMAIN FOR GLUT4"/>
    <property type="match status" value="1"/>
</dbReference>
<feature type="compositionally biased region" description="Pro residues" evidence="1">
    <location>
        <begin position="81"/>
        <end position="115"/>
    </location>
</feature>
<dbReference type="InterPro" id="IPR001012">
    <property type="entry name" value="UBX_dom"/>
</dbReference>
<name>A0A7S3R4E6_DUNTE</name>
<gene>
    <name evidence="3" type="ORF">DTER00134_LOCUS17008</name>
</gene>
<feature type="region of interest" description="Disordered" evidence="1">
    <location>
        <begin position="255"/>
        <end position="278"/>
    </location>
</feature>
<reference evidence="3" key="1">
    <citation type="submission" date="2021-01" db="EMBL/GenBank/DDBJ databases">
        <authorList>
            <person name="Corre E."/>
            <person name="Pelletier E."/>
            <person name="Niang G."/>
            <person name="Scheremetjew M."/>
            <person name="Finn R."/>
            <person name="Kale V."/>
            <person name="Holt S."/>
            <person name="Cochrane G."/>
            <person name="Meng A."/>
            <person name="Brown T."/>
            <person name="Cohen L."/>
        </authorList>
    </citation>
    <scope>NUCLEOTIDE SEQUENCE</scope>
    <source>
        <strain evidence="3">CCMP1320</strain>
    </source>
</reference>
<feature type="compositionally biased region" description="Low complexity" evidence="1">
    <location>
        <begin position="132"/>
        <end position="145"/>
    </location>
</feature>
<dbReference type="GO" id="GO:0012506">
    <property type="term" value="C:vesicle membrane"/>
    <property type="evidence" value="ECO:0007669"/>
    <property type="project" value="TreeGrafter"/>
</dbReference>
<feature type="region of interest" description="Disordered" evidence="1">
    <location>
        <begin position="480"/>
        <end position="544"/>
    </location>
</feature>
<dbReference type="InterPro" id="IPR029071">
    <property type="entry name" value="Ubiquitin-like_domsf"/>
</dbReference>
<dbReference type="Gene3D" id="3.10.20.90">
    <property type="entry name" value="Phosphatidylinositol 3-kinase Catalytic Subunit, Chain A, domain 1"/>
    <property type="match status" value="2"/>
</dbReference>
<dbReference type="GO" id="GO:0005737">
    <property type="term" value="C:cytoplasm"/>
    <property type="evidence" value="ECO:0007669"/>
    <property type="project" value="TreeGrafter"/>
</dbReference>
<feature type="region of interest" description="Disordered" evidence="1">
    <location>
        <begin position="75"/>
        <end position="154"/>
    </location>
</feature>
<dbReference type="PROSITE" id="PS50033">
    <property type="entry name" value="UBX"/>
    <property type="match status" value="1"/>
</dbReference>
<evidence type="ECO:0000256" key="1">
    <source>
        <dbReference type="SAM" id="MobiDB-lite"/>
    </source>
</evidence>
<dbReference type="SUPFAM" id="SSF54236">
    <property type="entry name" value="Ubiquitin-like"/>
    <property type="match status" value="1"/>
</dbReference>
<protein>
    <recommendedName>
        <fullName evidence="2">UBX domain-containing protein</fullName>
    </recommendedName>
</protein>
<feature type="compositionally biased region" description="Basic and acidic residues" evidence="1">
    <location>
        <begin position="488"/>
        <end position="502"/>
    </location>
</feature>
<dbReference type="GO" id="GO:0005634">
    <property type="term" value="C:nucleus"/>
    <property type="evidence" value="ECO:0007669"/>
    <property type="project" value="TreeGrafter"/>
</dbReference>
<sequence>MSVIHFVWPGPPEQRASVKLTAMQPISVGLAEACSKLKPALDPGTLRVTLNKKPVDVSLPWRLANIPAGTSLRLEPLGAAAPPPSPFPRAPHAAPPQPPQPAVAAAAPPPPPPQAAPAAAPGTFAAPPPPATQSAPQAAPQVPTPKASTAAVGQAQVLSPPAPASAVAAPANVLSGGAEGAEPMEGIVEASQQAAQGAGGAPPAAQGMEAAAPAMQPSPILQQPADQPITALASQQAQPPQSQGLHEPQPQALLSQAGAAPSQTPVTQAAPPPSSPLSLALGVSREAVLLTEEALHQVTASSAGTSGVPPAGTELPDEFFELTAEDYAAWARAAEAKKREENAGFKTKAMREQEARAKAEAFGSVPVRVHLPAGKLVLQAAFAATETIGALQALVRQTLLPSMANAFYLYTTPPRQVLKDQDATLYQSGLVPAAHVHLGLDAKKVPGGSGSVSPEGLLRPEALQHAIYSPPAAAEGQLQLPGQQSEVEAEREQRQKQLDRAQARQSLQGLSGVAAGASSSSAGRPGHAHGSEGGPKVPKWLKLK</sequence>
<dbReference type="EMBL" id="HBIP01028112">
    <property type="protein sequence ID" value="CAE0501935.1"/>
    <property type="molecule type" value="Transcribed_RNA"/>
</dbReference>
<dbReference type="CDD" id="cd16118">
    <property type="entry name" value="UBX2_UBXN9"/>
    <property type="match status" value="1"/>
</dbReference>
<proteinExistence type="predicted"/>
<feature type="compositionally biased region" description="Low complexity" evidence="1">
    <location>
        <begin position="116"/>
        <end position="125"/>
    </location>
</feature>
<dbReference type="PANTHER" id="PTHR46467">
    <property type="entry name" value="TETHER CONTAINING UBX DOMAIN FOR GLUT4"/>
    <property type="match status" value="1"/>
</dbReference>
<feature type="domain" description="UBX" evidence="2">
    <location>
        <begin position="360"/>
        <end position="438"/>
    </location>
</feature>
<dbReference type="AlphaFoldDB" id="A0A7S3R4E6"/>
<accession>A0A7S3R4E6</accession>
<dbReference type="InterPro" id="IPR021569">
    <property type="entry name" value="TUG-UBL1"/>
</dbReference>
<dbReference type="GO" id="GO:0006886">
    <property type="term" value="P:intracellular protein transport"/>
    <property type="evidence" value="ECO:0007669"/>
    <property type="project" value="TreeGrafter"/>
</dbReference>
<dbReference type="Pfam" id="PF11470">
    <property type="entry name" value="TUG-UBL1"/>
    <property type="match status" value="1"/>
</dbReference>